<gene>
    <name evidence="1" type="ordered locus">Cycma_0208</name>
</gene>
<dbReference type="RefSeq" id="WP_014018289.1">
    <property type="nucleotide sequence ID" value="NC_015914.1"/>
</dbReference>
<sequence>MIKITVTLEEDDHLKLLEIQLSRKKQKKNPTALNKIASEILAKALKKENPDQ</sequence>
<protein>
    <submittedName>
        <fullName evidence="1">Uncharacterized protein</fullName>
    </submittedName>
</protein>
<organism evidence="1 2">
    <name type="scientific">Cyclobacterium marinum (strain ATCC 25205 / DSM 745 / LMG 13164 / NCIMB 1802)</name>
    <name type="common">Flectobacillus marinus</name>
    <dbReference type="NCBI Taxonomy" id="880070"/>
    <lineage>
        <taxon>Bacteria</taxon>
        <taxon>Pseudomonadati</taxon>
        <taxon>Bacteroidota</taxon>
        <taxon>Cytophagia</taxon>
        <taxon>Cytophagales</taxon>
        <taxon>Cyclobacteriaceae</taxon>
        <taxon>Cyclobacterium</taxon>
    </lineage>
</organism>
<name>G0J1Y4_CYCMS</name>
<keyword evidence="2" id="KW-1185">Reference proteome</keyword>
<dbReference type="HOGENOM" id="CLU_3079011_0_0_10"/>
<dbReference type="Proteomes" id="UP000001635">
    <property type="component" value="Chromosome"/>
</dbReference>
<evidence type="ECO:0000313" key="2">
    <source>
        <dbReference type="Proteomes" id="UP000001635"/>
    </source>
</evidence>
<evidence type="ECO:0000313" key="1">
    <source>
        <dbReference type="EMBL" id="AEL23990.1"/>
    </source>
</evidence>
<dbReference type="AlphaFoldDB" id="G0J1Y4"/>
<reference evidence="2" key="1">
    <citation type="submission" date="2011-07" db="EMBL/GenBank/DDBJ databases">
        <title>The complete genome of Cyclobacterium marinum DSM 745.</title>
        <authorList>
            <person name="Lucas S."/>
            <person name="Han J."/>
            <person name="Lapidus A."/>
            <person name="Bruce D."/>
            <person name="Goodwin L."/>
            <person name="Pitluck S."/>
            <person name="Peters L."/>
            <person name="Kyrpides N."/>
            <person name="Mavromatis K."/>
            <person name="Ivanova N."/>
            <person name="Ovchinnikova G."/>
            <person name="Chertkov O."/>
            <person name="Detter J.C."/>
            <person name="Tapia R."/>
            <person name="Han C."/>
            <person name="Land M."/>
            <person name="Hauser L."/>
            <person name="Markowitz V."/>
            <person name="Cheng J.-F."/>
            <person name="Hugenholtz P."/>
            <person name="Woyke T."/>
            <person name="Wu D."/>
            <person name="Tindall B."/>
            <person name="Schuetze A."/>
            <person name="Brambilla E."/>
            <person name="Klenk H.-P."/>
            <person name="Eisen J.A."/>
        </authorList>
    </citation>
    <scope>NUCLEOTIDE SEQUENCE [LARGE SCALE GENOMIC DNA]</scope>
    <source>
        <strain evidence="2">ATCC 25205 / DSM 745 / LMG 13164 / NCIMB 1802</strain>
    </source>
</reference>
<accession>G0J1Y4</accession>
<proteinExistence type="predicted"/>
<dbReference type="EMBL" id="CP002955">
    <property type="protein sequence ID" value="AEL23990.1"/>
    <property type="molecule type" value="Genomic_DNA"/>
</dbReference>
<dbReference type="KEGG" id="cmr:Cycma_0208"/>